<dbReference type="InterPro" id="IPR012349">
    <property type="entry name" value="Split_barrel_FMN-bd"/>
</dbReference>
<dbReference type="OrthoDB" id="8907583at2"/>
<proteinExistence type="predicted"/>
<dbReference type="AlphaFoldDB" id="A0A1X1SX00"/>
<accession>A0A1X1SX00</accession>
<dbReference type="RefSeq" id="WP_085235651.1">
    <property type="nucleotide sequence ID" value="NZ_AP022613.1"/>
</dbReference>
<dbReference type="Gene3D" id="2.30.110.10">
    <property type="entry name" value="Electron Transport, Fmn-binding Protein, Chain A"/>
    <property type="match status" value="1"/>
</dbReference>
<sequence length="123" mass="13202">MSVKVDLDQLAEALADFTFAYLVTVDDGHRAHAVAVEPVLSDGVIDVGTVGDSTRRNLAQHDGVMLVWPPRERSGYTLIVDGRGEPTDTAVQVVPDRAVLHRRAAPGAVTKPGCKDDCLRLEA</sequence>
<evidence type="ECO:0000313" key="2">
    <source>
        <dbReference type="Proteomes" id="UP000467385"/>
    </source>
</evidence>
<protein>
    <submittedName>
        <fullName evidence="1">Uncharacterized protein</fullName>
    </submittedName>
</protein>
<dbReference type="Proteomes" id="UP000467385">
    <property type="component" value="Chromosome"/>
</dbReference>
<gene>
    <name evidence="1" type="ORF">MCNS_03230</name>
</gene>
<name>A0A1X1SX00_9MYCO</name>
<dbReference type="SUPFAM" id="SSF50475">
    <property type="entry name" value="FMN-binding split barrel"/>
    <property type="match status" value="1"/>
</dbReference>
<dbReference type="STRING" id="44010.AWC00_25705"/>
<organism evidence="1 2">
    <name type="scientific">Mycobacterium conspicuum</name>
    <dbReference type="NCBI Taxonomy" id="44010"/>
    <lineage>
        <taxon>Bacteria</taxon>
        <taxon>Bacillati</taxon>
        <taxon>Actinomycetota</taxon>
        <taxon>Actinomycetes</taxon>
        <taxon>Mycobacteriales</taxon>
        <taxon>Mycobacteriaceae</taxon>
        <taxon>Mycobacterium</taxon>
    </lineage>
</organism>
<dbReference type="EMBL" id="AP022613">
    <property type="protein sequence ID" value="BBZ37260.1"/>
    <property type="molecule type" value="Genomic_DNA"/>
</dbReference>
<evidence type="ECO:0000313" key="1">
    <source>
        <dbReference type="EMBL" id="BBZ37260.1"/>
    </source>
</evidence>
<reference evidence="1 2" key="1">
    <citation type="journal article" date="2019" name="Emerg. Microbes Infect.">
        <title>Comprehensive subspecies identification of 175 nontuberculous mycobacteria species based on 7547 genomic profiles.</title>
        <authorList>
            <person name="Matsumoto Y."/>
            <person name="Kinjo T."/>
            <person name="Motooka D."/>
            <person name="Nabeya D."/>
            <person name="Jung N."/>
            <person name="Uechi K."/>
            <person name="Horii T."/>
            <person name="Iida T."/>
            <person name="Fujita J."/>
            <person name="Nakamura S."/>
        </authorList>
    </citation>
    <scope>NUCLEOTIDE SEQUENCE [LARGE SCALE GENOMIC DNA]</scope>
    <source>
        <strain evidence="1 2">JCM 14738</strain>
    </source>
</reference>
<keyword evidence="2" id="KW-1185">Reference proteome</keyword>